<proteinExistence type="predicted"/>
<reference evidence="1" key="2">
    <citation type="submission" date="2014-05" db="EMBL/GenBank/DDBJ databases">
        <title>The genome and life-stage specific transcriptomes of Globodera pallida elucidate key aspects of plant parasitism by a cyst nematode.</title>
        <authorList>
            <person name="Cotton J.A."/>
            <person name="Lilley C.J."/>
            <person name="Jones L.M."/>
            <person name="Kikuchi T."/>
            <person name="Reid A.J."/>
            <person name="Thorpe P."/>
            <person name="Tsai I.J."/>
            <person name="Beasley H."/>
            <person name="Blok V."/>
            <person name="Cock P.J.A."/>
            <person name="Van den Akker S.E."/>
            <person name="Holroyd N."/>
            <person name="Hunt M."/>
            <person name="Mantelin S."/>
            <person name="Naghra H."/>
            <person name="Pain A."/>
            <person name="Palomares-Rius J.E."/>
            <person name="Zarowiecki M."/>
            <person name="Berriman M."/>
            <person name="Jones J.T."/>
            <person name="Urwin P.E."/>
        </authorList>
    </citation>
    <scope>NUCLEOTIDE SEQUENCE [LARGE SCALE GENOMIC DNA]</scope>
    <source>
        <strain evidence="1">Lindley</strain>
    </source>
</reference>
<protein>
    <submittedName>
        <fullName evidence="2">Secreted protein</fullName>
    </submittedName>
</protein>
<dbReference type="Proteomes" id="UP000050741">
    <property type="component" value="Unassembled WGS sequence"/>
</dbReference>
<dbReference type="AlphaFoldDB" id="A0A183C5X6"/>
<reference evidence="2" key="3">
    <citation type="submission" date="2016-06" db="UniProtKB">
        <authorList>
            <consortium name="WormBaseParasite"/>
        </authorList>
    </citation>
    <scope>IDENTIFICATION</scope>
</reference>
<organism evidence="1 2">
    <name type="scientific">Globodera pallida</name>
    <name type="common">Potato cyst nematode worm</name>
    <name type="synonym">Heterodera pallida</name>
    <dbReference type="NCBI Taxonomy" id="36090"/>
    <lineage>
        <taxon>Eukaryota</taxon>
        <taxon>Metazoa</taxon>
        <taxon>Ecdysozoa</taxon>
        <taxon>Nematoda</taxon>
        <taxon>Chromadorea</taxon>
        <taxon>Rhabditida</taxon>
        <taxon>Tylenchina</taxon>
        <taxon>Tylenchomorpha</taxon>
        <taxon>Tylenchoidea</taxon>
        <taxon>Heteroderidae</taxon>
        <taxon>Heteroderinae</taxon>
        <taxon>Globodera</taxon>
    </lineage>
</organism>
<keyword evidence="1" id="KW-1185">Reference proteome</keyword>
<dbReference type="WBParaSite" id="GPLIN_000827100">
    <property type="protein sequence ID" value="GPLIN_000827100"/>
    <property type="gene ID" value="GPLIN_000827100"/>
</dbReference>
<sequence>MGVSAVLCVAERLPRCRSLGGTTRKDWGVFGFKMQTSSGRQRWRHVLPVELCLIQSSGHARRWLSSHGQNAHGGPAIASWFVVPIVRAHLLRLY</sequence>
<name>A0A183C5X6_GLOPA</name>
<accession>A0A183C5X6</accession>
<reference evidence="1" key="1">
    <citation type="submission" date="2013-12" db="EMBL/GenBank/DDBJ databases">
        <authorList>
            <person name="Aslett M."/>
        </authorList>
    </citation>
    <scope>NUCLEOTIDE SEQUENCE [LARGE SCALE GENOMIC DNA]</scope>
    <source>
        <strain evidence="1">Lindley</strain>
    </source>
</reference>
<evidence type="ECO:0000313" key="1">
    <source>
        <dbReference type="Proteomes" id="UP000050741"/>
    </source>
</evidence>
<evidence type="ECO:0000313" key="2">
    <source>
        <dbReference type="WBParaSite" id="GPLIN_000827100"/>
    </source>
</evidence>